<dbReference type="GO" id="GO:0016887">
    <property type="term" value="F:ATP hydrolysis activity"/>
    <property type="evidence" value="ECO:0007669"/>
    <property type="project" value="InterPro"/>
</dbReference>
<dbReference type="GO" id="GO:0003677">
    <property type="term" value="F:DNA binding"/>
    <property type="evidence" value="ECO:0007669"/>
    <property type="project" value="InterPro"/>
</dbReference>
<comment type="function">
    <text evidence="1">DNA-dependent ATPase that plays important roles in cellular responses to stalled DNA replication processes.</text>
</comment>
<keyword evidence="6" id="KW-0067">ATP-binding</keyword>
<organism evidence="8 9">
    <name type="scientific">Acetonema longum DSM 6540</name>
    <dbReference type="NCBI Taxonomy" id="1009370"/>
    <lineage>
        <taxon>Bacteria</taxon>
        <taxon>Bacillati</taxon>
        <taxon>Bacillota</taxon>
        <taxon>Negativicutes</taxon>
        <taxon>Acetonemataceae</taxon>
        <taxon>Acetonema</taxon>
    </lineage>
</organism>
<dbReference type="PANTHER" id="PTHR13779:SF7">
    <property type="entry name" value="ATPASE WRNIP1"/>
    <property type="match status" value="1"/>
</dbReference>
<dbReference type="InterPro" id="IPR003959">
    <property type="entry name" value="ATPase_AAA_core"/>
</dbReference>
<evidence type="ECO:0000256" key="5">
    <source>
        <dbReference type="ARBA" id="ARBA00022741"/>
    </source>
</evidence>
<accession>F7NLN2</accession>
<dbReference type="AlphaFoldDB" id="F7NLN2"/>
<name>F7NLN2_9FIRM</name>
<evidence type="ECO:0000313" key="9">
    <source>
        <dbReference type="Proteomes" id="UP000003240"/>
    </source>
</evidence>
<dbReference type="GO" id="GO:0017116">
    <property type="term" value="F:single-stranded DNA helicase activity"/>
    <property type="evidence" value="ECO:0007669"/>
    <property type="project" value="TreeGrafter"/>
</dbReference>
<dbReference type="SUPFAM" id="SSF52540">
    <property type="entry name" value="P-loop containing nucleoside triphosphate hydrolases"/>
    <property type="match status" value="1"/>
</dbReference>
<keyword evidence="9" id="KW-1185">Reference proteome</keyword>
<dbReference type="InterPro" id="IPR003593">
    <property type="entry name" value="AAA+_ATPase"/>
</dbReference>
<dbReference type="Pfam" id="PF00004">
    <property type="entry name" value="AAA"/>
    <property type="match status" value="1"/>
</dbReference>
<dbReference type="Proteomes" id="UP000003240">
    <property type="component" value="Unassembled WGS sequence"/>
</dbReference>
<dbReference type="OrthoDB" id="9778364at2"/>
<dbReference type="InterPro" id="IPR021886">
    <property type="entry name" value="MgsA_C"/>
</dbReference>
<dbReference type="Pfam" id="PF12002">
    <property type="entry name" value="MgsA_C"/>
    <property type="match status" value="1"/>
</dbReference>
<dbReference type="Gene3D" id="3.40.50.300">
    <property type="entry name" value="P-loop containing nucleotide triphosphate hydrolases"/>
    <property type="match status" value="1"/>
</dbReference>
<dbReference type="Gene3D" id="1.10.3710.10">
    <property type="entry name" value="DNA polymerase III clamp loader subunits, C-terminal domain"/>
    <property type="match status" value="1"/>
</dbReference>
<comment type="caution">
    <text evidence="8">The sequence shown here is derived from an EMBL/GenBank/DDBJ whole genome shotgun (WGS) entry which is preliminary data.</text>
</comment>
<dbReference type="InterPro" id="IPR027417">
    <property type="entry name" value="P-loop_NTPase"/>
</dbReference>
<dbReference type="FunFam" id="1.10.8.60:FF:000029">
    <property type="entry name" value="Replication-associated recombination protein A"/>
    <property type="match status" value="1"/>
</dbReference>
<dbReference type="EMBL" id="AFGF01000143">
    <property type="protein sequence ID" value="EGO63054.1"/>
    <property type="molecule type" value="Genomic_DNA"/>
</dbReference>
<dbReference type="Gene3D" id="1.20.272.10">
    <property type="match status" value="1"/>
</dbReference>
<dbReference type="InterPro" id="IPR051314">
    <property type="entry name" value="AAA_ATPase_RarA/MGS1/WRNIP1"/>
</dbReference>
<dbReference type="RefSeq" id="WP_004097019.1">
    <property type="nucleotide sequence ID" value="NZ_AFGF01000143.1"/>
</dbReference>
<dbReference type="eggNOG" id="COG2256">
    <property type="taxonomic scope" value="Bacteria"/>
</dbReference>
<dbReference type="GO" id="GO:0006261">
    <property type="term" value="P:DNA-templated DNA replication"/>
    <property type="evidence" value="ECO:0007669"/>
    <property type="project" value="TreeGrafter"/>
</dbReference>
<dbReference type="GO" id="GO:0000731">
    <property type="term" value="P:DNA synthesis involved in DNA repair"/>
    <property type="evidence" value="ECO:0007669"/>
    <property type="project" value="TreeGrafter"/>
</dbReference>
<protein>
    <recommendedName>
        <fullName evidence="3">Replication-associated recombination protein A</fullName>
    </recommendedName>
</protein>
<evidence type="ECO:0000259" key="7">
    <source>
        <dbReference type="SMART" id="SM00382"/>
    </source>
</evidence>
<dbReference type="InterPro" id="IPR008921">
    <property type="entry name" value="DNA_pol3_clamp-load_cplx_C"/>
</dbReference>
<dbReference type="FunFam" id="3.40.50.300:FF:000137">
    <property type="entry name" value="Replication-associated recombination protein A"/>
    <property type="match status" value="1"/>
</dbReference>
<evidence type="ECO:0000256" key="4">
    <source>
        <dbReference type="ARBA" id="ARBA00022705"/>
    </source>
</evidence>
<dbReference type="FunFam" id="1.20.272.10:FF:000001">
    <property type="entry name" value="Putative AAA family ATPase"/>
    <property type="match status" value="1"/>
</dbReference>
<dbReference type="Pfam" id="PF16193">
    <property type="entry name" value="AAA_assoc_2"/>
    <property type="match status" value="1"/>
</dbReference>
<dbReference type="SMART" id="SM00382">
    <property type="entry name" value="AAA"/>
    <property type="match status" value="1"/>
</dbReference>
<dbReference type="GO" id="GO:0008047">
    <property type="term" value="F:enzyme activator activity"/>
    <property type="evidence" value="ECO:0007669"/>
    <property type="project" value="TreeGrafter"/>
</dbReference>
<evidence type="ECO:0000256" key="2">
    <source>
        <dbReference type="ARBA" id="ARBA00008959"/>
    </source>
</evidence>
<dbReference type="PANTHER" id="PTHR13779">
    <property type="entry name" value="WERNER HELICASE-INTERACTING PROTEIN 1 FAMILY MEMBER"/>
    <property type="match status" value="1"/>
</dbReference>
<dbReference type="GO" id="GO:0005524">
    <property type="term" value="F:ATP binding"/>
    <property type="evidence" value="ECO:0007669"/>
    <property type="project" value="UniProtKB-KW"/>
</dbReference>
<dbReference type="CDD" id="cd18139">
    <property type="entry name" value="HLD_clamp_RarA"/>
    <property type="match status" value="1"/>
</dbReference>
<evidence type="ECO:0000313" key="8">
    <source>
        <dbReference type="EMBL" id="EGO63054.1"/>
    </source>
</evidence>
<evidence type="ECO:0000256" key="3">
    <source>
        <dbReference type="ARBA" id="ARBA00020776"/>
    </source>
</evidence>
<dbReference type="Gene3D" id="1.10.8.60">
    <property type="match status" value="1"/>
</dbReference>
<proteinExistence type="inferred from homology"/>
<sequence>MDYVQGTFFESMHKAPLADRIRPRNLDEYIGQEHILAKGKVLRQIIESDNITSMILWGPPGVGKTTLAMIIANMTHARFVTFSAVTSGIKEIKEIMVKAEQTRRMGERTVIFVDEIHRFNKAQQDAFLPHVEKGNIILIGATTENPSFEVNSALLSRSRVFVLHSLQTEDIIKLLKYALREPRGYGGQNIAIAEELLELIAVYANGDARTALNVLEMAVAGGDRQGDATVISKETVEGCIQKKALLYDKNGEEHYNLISALHKSMRNSDPDAAVYWLARMLEAGEEPLFIARRLVRFASEDIGLADPRALEMTVAVYNAVHFLGMPECNVHLTQAVVYLSVAAKSNALYVAYESAKRDANSTMAEGVPLHLRNAPTRLMANLDYGKGYQYAHDAAAKVTNMQCLPDNLKGRQYYQPAGLGLEKNIKERLELIKQMKTEK</sequence>
<dbReference type="SUPFAM" id="SSF48019">
    <property type="entry name" value="post-AAA+ oligomerization domain-like"/>
    <property type="match status" value="1"/>
</dbReference>
<dbReference type="CDD" id="cd00009">
    <property type="entry name" value="AAA"/>
    <property type="match status" value="1"/>
</dbReference>
<reference evidence="8 9" key="1">
    <citation type="journal article" date="2011" name="EMBO J.">
        <title>Structural diversity of bacterial flagellar motors.</title>
        <authorList>
            <person name="Chen S."/>
            <person name="Beeby M."/>
            <person name="Murphy G.E."/>
            <person name="Leadbetter J.R."/>
            <person name="Hendrixson D.R."/>
            <person name="Briegel A."/>
            <person name="Li Z."/>
            <person name="Shi J."/>
            <person name="Tocheva E.I."/>
            <person name="Muller A."/>
            <person name="Dobro M.J."/>
            <person name="Jensen G.J."/>
        </authorList>
    </citation>
    <scope>NUCLEOTIDE SEQUENCE [LARGE SCALE GENOMIC DNA]</scope>
    <source>
        <strain evidence="8 9">DSM 6540</strain>
    </source>
</reference>
<evidence type="ECO:0000256" key="1">
    <source>
        <dbReference type="ARBA" id="ARBA00002393"/>
    </source>
</evidence>
<keyword evidence="5" id="KW-0547">Nucleotide-binding</keyword>
<comment type="similarity">
    <text evidence="2">Belongs to the AAA ATPase family. RarA/MGS1/WRNIP1 subfamily.</text>
</comment>
<dbReference type="STRING" id="1009370.ALO_15032"/>
<feature type="domain" description="AAA+ ATPase" evidence="7">
    <location>
        <begin position="50"/>
        <end position="166"/>
    </location>
</feature>
<keyword evidence="4" id="KW-0235">DNA replication</keyword>
<dbReference type="InterPro" id="IPR032423">
    <property type="entry name" value="AAA_assoc_2"/>
</dbReference>
<evidence type="ECO:0000256" key="6">
    <source>
        <dbReference type="ARBA" id="ARBA00022840"/>
    </source>
</evidence>
<gene>
    <name evidence="8" type="ORF">ALO_15032</name>
</gene>